<evidence type="ECO:0000256" key="4">
    <source>
        <dbReference type="ARBA" id="ARBA00035204"/>
    </source>
</evidence>
<dbReference type="InterPro" id="IPR001854">
    <property type="entry name" value="Ribosomal_uL29"/>
</dbReference>
<dbReference type="AlphaFoldDB" id="A0A2H0BKS2"/>
<dbReference type="GO" id="GO:1990904">
    <property type="term" value="C:ribonucleoprotein complex"/>
    <property type="evidence" value="ECO:0007669"/>
    <property type="project" value="UniProtKB-KW"/>
</dbReference>
<dbReference type="GO" id="GO:0003735">
    <property type="term" value="F:structural constituent of ribosome"/>
    <property type="evidence" value="ECO:0007669"/>
    <property type="project" value="InterPro"/>
</dbReference>
<dbReference type="GO" id="GO:0005840">
    <property type="term" value="C:ribosome"/>
    <property type="evidence" value="ECO:0007669"/>
    <property type="project" value="UniProtKB-KW"/>
</dbReference>
<dbReference type="Proteomes" id="UP000229847">
    <property type="component" value="Unassembled WGS sequence"/>
</dbReference>
<evidence type="ECO:0000256" key="3">
    <source>
        <dbReference type="ARBA" id="ARBA00023274"/>
    </source>
</evidence>
<dbReference type="GO" id="GO:0006412">
    <property type="term" value="P:translation"/>
    <property type="evidence" value="ECO:0007669"/>
    <property type="project" value="UniProtKB-UniRule"/>
</dbReference>
<sequence>MKKNDFKNIKTKKVEDLKKMVSEKKLELIKLLSNKASKADKNLKKGRNLKKEIAQISTLVRESGL</sequence>
<name>A0A2H0BKS2_9BACT</name>
<comment type="caution">
    <text evidence="6">The sequence shown here is derived from an EMBL/GenBank/DDBJ whole genome shotgun (WGS) entry which is preliminary data.</text>
</comment>
<organism evidence="6 7">
    <name type="scientific">Candidatus Woesebacteria bacterium CG22_combo_CG10-13_8_21_14_all_39_10</name>
    <dbReference type="NCBI Taxonomy" id="1975059"/>
    <lineage>
        <taxon>Bacteria</taxon>
        <taxon>Candidatus Woeseibacteriota</taxon>
    </lineage>
</organism>
<evidence type="ECO:0000313" key="6">
    <source>
        <dbReference type="EMBL" id="PIP57608.1"/>
    </source>
</evidence>
<dbReference type="Pfam" id="PF00831">
    <property type="entry name" value="Ribosomal_L29"/>
    <property type="match status" value="1"/>
</dbReference>
<proteinExistence type="inferred from homology"/>
<keyword evidence="3 5" id="KW-0687">Ribonucleoprotein</keyword>
<dbReference type="InterPro" id="IPR036049">
    <property type="entry name" value="Ribosomal_uL29_sf"/>
</dbReference>
<reference evidence="6 7" key="1">
    <citation type="submission" date="2017-09" db="EMBL/GenBank/DDBJ databases">
        <title>Depth-based differentiation of microbial function through sediment-hosted aquifers and enrichment of novel symbionts in the deep terrestrial subsurface.</title>
        <authorList>
            <person name="Probst A.J."/>
            <person name="Ladd B."/>
            <person name="Jarett J.K."/>
            <person name="Geller-Mcgrath D.E."/>
            <person name="Sieber C.M."/>
            <person name="Emerson J.B."/>
            <person name="Anantharaman K."/>
            <person name="Thomas B.C."/>
            <person name="Malmstrom R."/>
            <person name="Stieglmeier M."/>
            <person name="Klingl A."/>
            <person name="Woyke T."/>
            <person name="Ryan C.M."/>
            <person name="Banfield J.F."/>
        </authorList>
    </citation>
    <scope>NUCLEOTIDE SEQUENCE [LARGE SCALE GENOMIC DNA]</scope>
    <source>
        <strain evidence="6">CG22_combo_CG10-13_8_21_14_all_39_10</strain>
    </source>
</reference>
<gene>
    <name evidence="5 6" type="primary">rpmC</name>
    <name evidence="6" type="ORF">COX03_02135</name>
</gene>
<evidence type="ECO:0000256" key="2">
    <source>
        <dbReference type="ARBA" id="ARBA00022980"/>
    </source>
</evidence>
<evidence type="ECO:0000256" key="1">
    <source>
        <dbReference type="ARBA" id="ARBA00009254"/>
    </source>
</evidence>
<dbReference type="SUPFAM" id="SSF46561">
    <property type="entry name" value="Ribosomal protein L29 (L29p)"/>
    <property type="match status" value="1"/>
</dbReference>
<dbReference type="EMBL" id="PCSW01000064">
    <property type="protein sequence ID" value="PIP57608.1"/>
    <property type="molecule type" value="Genomic_DNA"/>
</dbReference>
<comment type="similarity">
    <text evidence="1 5">Belongs to the universal ribosomal protein uL29 family.</text>
</comment>
<evidence type="ECO:0000256" key="5">
    <source>
        <dbReference type="HAMAP-Rule" id="MF_00374"/>
    </source>
</evidence>
<protein>
    <recommendedName>
        <fullName evidence="4 5">Large ribosomal subunit protein uL29</fullName>
    </recommendedName>
</protein>
<evidence type="ECO:0000313" key="7">
    <source>
        <dbReference type="Proteomes" id="UP000229847"/>
    </source>
</evidence>
<accession>A0A2H0BKS2</accession>
<dbReference type="NCBIfam" id="TIGR00012">
    <property type="entry name" value="L29"/>
    <property type="match status" value="1"/>
</dbReference>
<keyword evidence="2 5" id="KW-0689">Ribosomal protein</keyword>
<dbReference type="Gene3D" id="1.10.287.310">
    <property type="match status" value="1"/>
</dbReference>
<dbReference type="HAMAP" id="MF_00374">
    <property type="entry name" value="Ribosomal_uL29"/>
    <property type="match status" value="1"/>
</dbReference>